<dbReference type="SUPFAM" id="SSF48619">
    <property type="entry name" value="Phospholipase A2, PLA2"/>
    <property type="match status" value="1"/>
</dbReference>
<evidence type="ECO:0000313" key="4">
    <source>
        <dbReference type="Proteomes" id="UP000316331"/>
    </source>
</evidence>
<feature type="chain" id="PRO_5021719439" evidence="2">
    <location>
        <begin position="26"/>
        <end position="143"/>
    </location>
</feature>
<name>A0A543FHY2_9NOCA</name>
<dbReference type="OrthoDB" id="290927at2"/>
<protein>
    <submittedName>
        <fullName evidence="3">Phospholipase A2-like protein</fullName>
    </submittedName>
</protein>
<feature type="compositionally biased region" description="Polar residues" evidence="1">
    <location>
        <begin position="26"/>
        <end position="36"/>
    </location>
</feature>
<sequence>MKLVSALMVPAATVCALLVASPANAHTTQSPATPSNDGPHPWAVHPSESSACSTPGISVSSVFWVYDFNHACKHHDGCYEGFPRNGKPTHWVSRKQCDDWFLGDMFASCQFSWDSRSCLSWMATYYNGVRIGGGPGYRGPVND</sequence>
<dbReference type="Gene3D" id="1.20.90.10">
    <property type="entry name" value="Phospholipase A2 domain"/>
    <property type="match status" value="1"/>
</dbReference>
<dbReference type="GO" id="GO:0050482">
    <property type="term" value="P:arachidonate secretion"/>
    <property type="evidence" value="ECO:0007669"/>
    <property type="project" value="InterPro"/>
</dbReference>
<feature type="signal peptide" evidence="2">
    <location>
        <begin position="1"/>
        <end position="25"/>
    </location>
</feature>
<reference evidence="3 4" key="1">
    <citation type="submission" date="2019-06" db="EMBL/GenBank/DDBJ databases">
        <title>Sequencing the genomes of 1000 actinobacteria strains.</title>
        <authorList>
            <person name="Klenk H.-P."/>
        </authorList>
    </citation>
    <scope>NUCLEOTIDE SEQUENCE [LARGE SCALE GENOMIC DNA]</scope>
    <source>
        <strain evidence="3 4">DSM 103495</strain>
    </source>
</reference>
<evidence type="ECO:0000256" key="1">
    <source>
        <dbReference type="SAM" id="MobiDB-lite"/>
    </source>
</evidence>
<proteinExistence type="predicted"/>
<feature type="region of interest" description="Disordered" evidence="1">
    <location>
        <begin position="26"/>
        <end position="47"/>
    </location>
</feature>
<dbReference type="GO" id="GO:0006644">
    <property type="term" value="P:phospholipid metabolic process"/>
    <property type="evidence" value="ECO:0007669"/>
    <property type="project" value="InterPro"/>
</dbReference>
<organism evidence="3 4">
    <name type="scientific">Nocardia bhagyanarayanae</name>
    <dbReference type="NCBI Taxonomy" id="1215925"/>
    <lineage>
        <taxon>Bacteria</taxon>
        <taxon>Bacillati</taxon>
        <taxon>Actinomycetota</taxon>
        <taxon>Actinomycetes</taxon>
        <taxon>Mycobacteriales</taxon>
        <taxon>Nocardiaceae</taxon>
        <taxon>Nocardia</taxon>
    </lineage>
</organism>
<keyword evidence="2" id="KW-0732">Signal</keyword>
<comment type="caution">
    <text evidence="3">The sequence shown here is derived from an EMBL/GenBank/DDBJ whole genome shotgun (WGS) entry which is preliminary data.</text>
</comment>
<evidence type="ECO:0000256" key="2">
    <source>
        <dbReference type="SAM" id="SignalP"/>
    </source>
</evidence>
<gene>
    <name evidence="3" type="ORF">FB390_5198</name>
</gene>
<dbReference type="AlphaFoldDB" id="A0A543FHY2"/>
<evidence type="ECO:0000313" key="3">
    <source>
        <dbReference type="EMBL" id="TQM33468.1"/>
    </source>
</evidence>
<dbReference type="InterPro" id="IPR015141">
    <property type="entry name" value="PLipase_A2_prok/fun"/>
</dbReference>
<dbReference type="Proteomes" id="UP000316331">
    <property type="component" value="Unassembled WGS sequence"/>
</dbReference>
<dbReference type="Pfam" id="PF09056">
    <property type="entry name" value="Phospholip_A2_3"/>
    <property type="match status" value="1"/>
</dbReference>
<dbReference type="EMBL" id="VFPG01000001">
    <property type="protein sequence ID" value="TQM33468.1"/>
    <property type="molecule type" value="Genomic_DNA"/>
</dbReference>
<keyword evidence="4" id="KW-1185">Reference proteome</keyword>
<dbReference type="RefSeq" id="WP_141811229.1">
    <property type="nucleotide sequence ID" value="NZ_VFPG01000001.1"/>
</dbReference>
<dbReference type="GO" id="GO:0004623">
    <property type="term" value="F:phospholipase A2 activity"/>
    <property type="evidence" value="ECO:0007669"/>
    <property type="project" value="InterPro"/>
</dbReference>
<accession>A0A543FHY2</accession>
<dbReference type="InterPro" id="IPR036444">
    <property type="entry name" value="PLipase_A2_dom_sf"/>
</dbReference>